<gene>
    <name evidence="2" type="ORF">HYG85_17815</name>
</gene>
<dbReference type="EMBL" id="CP058561">
    <property type="protein sequence ID" value="QUH30671.1"/>
    <property type="molecule type" value="Genomic_DNA"/>
</dbReference>
<keyword evidence="3" id="KW-1185">Reference proteome</keyword>
<keyword evidence="1" id="KW-0472">Membrane</keyword>
<accession>A0A8J8SDP1</accession>
<evidence type="ECO:0000313" key="3">
    <source>
        <dbReference type="Proteomes" id="UP000677305"/>
    </source>
</evidence>
<dbReference type="KEGG" id="vgu:HYG85_17815"/>
<protein>
    <submittedName>
        <fullName evidence="2">Uncharacterized protein</fullName>
    </submittedName>
</protein>
<proteinExistence type="predicted"/>
<keyword evidence="1" id="KW-0812">Transmembrane</keyword>
<dbReference type="RefSeq" id="WP_212690811.1">
    <property type="nucleotide sequence ID" value="NZ_CP058561.1"/>
</dbReference>
<organism evidence="2 3">
    <name type="scientific">Vallitalea guaymasensis</name>
    <dbReference type="NCBI Taxonomy" id="1185412"/>
    <lineage>
        <taxon>Bacteria</taxon>
        <taxon>Bacillati</taxon>
        <taxon>Bacillota</taxon>
        <taxon>Clostridia</taxon>
        <taxon>Lachnospirales</taxon>
        <taxon>Vallitaleaceae</taxon>
        <taxon>Vallitalea</taxon>
    </lineage>
</organism>
<reference evidence="2 3" key="1">
    <citation type="submission" date="2020-07" db="EMBL/GenBank/DDBJ databases">
        <title>Vallitalea guaymasensis genome.</title>
        <authorList>
            <person name="Postec A."/>
        </authorList>
    </citation>
    <scope>NUCLEOTIDE SEQUENCE [LARGE SCALE GENOMIC DNA]</scope>
    <source>
        <strain evidence="2 3">Ra1766G1</strain>
    </source>
</reference>
<feature type="transmembrane region" description="Helical" evidence="1">
    <location>
        <begin position="59"/>
        <end position="78"/>
    </location>
</feature>
<evidence type="ECO:0000313" key="2">
    <source>
        <dbReference type="EMBL" id="QUH30671.1"/>
    </source>
</evidence>
<keyword evidence="1" id="KW-1133">Transmembrane helix</keyword>
<dbReference type="AlphaFoldDB" id="A0A8J8SDP1"/>
<sequence length="99" mass="11449">MNDDKITRMVGKNLDRELKNIVFSDKSQDAVLRELKNNSNQSILNRFLDYKLRIPVNKLIVGVSVTAFAVVFLSYQAFRLTPDNIRDSQIQYIEISSVR</sequence>
<dbReference type="Proteomes" id="UP000677305">
    <property type="component" value="Chromosome"/>
</dbReference>
<name>A0A8J8SDP1_9FIRM</name>
<evidence type="ECO:0000256" key="1">
    <source>
        <dbReference type="SAM" id="Phobius"/>
    </source>
</evidence>